<dbReference type="AlphaFoldDB" id="W4FEK9"/>
<reference evidence="3" key="1">
    <citation type="submission" date="2013-12" db="EMBL/GenBank/DDBJ databases">
        <title>The Genome Sequence of Aphanomyces astaci APO3.</title>
        <authorList>
            <consortium name="The Broad Institute Genomics Platform"/>
            <person name="Russ C."/>
            <person name="Tyler B."/>
            <person name="van West P."/>
            <person name="Dieguez-Uribeondo J."/>
            <person name="Young S.K."/>
            <person name="Zeng Q."/>
            <person name="Gargeya S."/>
            <person name="Fitzgerald M."/>
            <person name="Abouelleil A."/>
            <person name="Alvarado L."/>
            <person name="Chapman S.B."/>
            <person name="Gainer-Dewar J."/>
            <person name="Goldberg J."/>
            <person name="Griggs A."/>
            <person name="Gujja S."/>
            <person name="Hansen M."/>
            <person name="Howarth C."/>
            <person name="Imamovic A."/>
            <person name="Ireland A."/>
            <person name="Larimer J."/>
            <person name="McCowan C."/>
            <person name="Murphy C."/>
            <person name="Pearson M."/>
            <person name="Poon T.W."/>
            <person name="Priest M."/>
            <person name="Roberts A."/>
            <person name="Saif S."/>
            <person name="Shea T."/>
            <person name="Sykes S."/>
            <person name="Wortman J."/>
            <person name="Nusbaum C."/>
            <person name="Birren B."/>
        </authorList>
    </citation>
    <scope>NUCLEOTIDE SEQUENCE [LARGE SCALE GENOMIC DNA]</scope>
    <source>
        <strain evidence="3">APO3</strain>
    </source>
</reference>
<dbReference type="VEuPathDB" id="FungiDB:H257_17925"/>
<dbReference type="STRING" id="112090.W4FEK9"/>
<organism evidence="3">
    <name type="scientific">Aphanomyces astaci</name>
    <name type="common">Crayfish plague agent</name>
    <dbReference type="NCBI Taxonomy" id="112090"/>
    <lineage>
        <taxon>Eukaryota</taxon>
        <taxon>Sar</taxon>
        <taxon>Stramenopiles</taxon>
        <taxon>Oomycota</taxon>
        <taxon>Saprolegniomycetes</taxon>
        <taxon>Saprolegniales</taxon>
        <taxon>Verrucalvaceae</taxon>
        <taxon>Aphanomyces</taxon>
    </lineage>
</organism>
<dbReference type="GeneID" id="20819921"/>
<dbReference type="InterPro" id="IPR003323">
    <property type="entry name" value="OTU_dom"/>
</dbReference>
<proteinExistence type="predicted"/>
<evidence type="ECO:0000313" key="3">
    <source>
        <dbReference type="EMBL" id="ETV65324.1"/>
    </source>
</evidence>
<dbReference type="OrthoDB" id="415023at2759"/>
<dbReference type="CDD" id="cd22771">
    <property type="entry name" value="OTU_plant_OTU7-like"/>
    <property type="match status" value="1"/>
</dbReference>
<dbReference type="EMBL" id="KI913240">
    <property type="protein sequence ID" value="ETV65324.1"/>
    <property type="molecule type" value="Genomic_DNA"/>
</dbReference>
<feature type="domain" description="OTU" evidence="2">
    <location>
        <begin position="48"/>
        <end position="171"/>
    </location>
</feature>
<gene>
    <name evidence="3" type="ORF">H257_17925</name>
</gene>
<dbReference type="PROSITE" id="PS50802">
    <property type="entry name" value="OTU"/>
    <property type="match status" value="1"/>
</dbReference>
<protein>
    <recommendedName>
        <fullName evidence="2">OTU domain-containing protein</fullName>
    </recommendedName>
</protein>
<evidence type="ECO:0000259" key="2">
    <source>
        <dbReference type="PROSITE" id="PS50802"/>
    </source>
</evidence>
<sequence length="252" mass="28249">MGREAKKAKAKQSRAKQAASSKKKAGRGSSGTGIDVHAVRAQLATRGYQLVTIESDGNCLFRALSDQLHGDQSHFAAVRQRIVAHIKTHQDELEPFMEDEEKFDHYCKRMADDGVWGGNLELFVAAQVWQHHIVVHQVDGNCTTIDCGDAQAETFHVCYYNDEHYDSIRSIDDDLTGAPTQIRHDTAGSGKICVEDNASNTTSAKDTANRDIERVPHTPELQLVQLWAKLNCDENRVRRKLAKRIVKTNKRK</sequence>
<dbReference type="Pfam" id="PF02338">
    <property type="entry name" value="OTU"/>
    <property type="match status" value="1"/>
</dbReference>
<name>W4FEK9_APHAT</name>
<dbReference type="InterPro" id="IPR038765">
    <property type="entry name" value="Papain-like_cys_pep_sf"/>
</dbReference>
<dbReference type="PANTHER" id="PTHR12419:SF7">
    <property type="entry name" value="OTU DOMAIN-CONTAINING PROTEIN 3"/>
    <property type="match status" value="1"/>
</dbReference>
<dbReference type="GO" id="GO:0016579">
    <property type="term" value="P:protein deubiquitination"/>
    <property type="evidence" value="ECO:0007669"/>
    <property type="project" value="TreeGrafter"/>
</dbReference>
<accession>W4FEK9</accession>
<feature type="region of interest" description="Disordered" evidence="1">
    <location>
        <begin position="1"/>
        <end position="32"/>
    </location>
</feature>
<evidence type="ECO:0000256" key="1">
    <source>
        <dbReference type="SAM" id="MobiDB-lite"/>
    </source>
</evidence>
<dbReference type="InterPro" id="IPR050704">
    <property type="entry name" value="Peptidase_C85-like"/>
</dbReference>
<dbReference type="Gene3D" id="3.90.70.80">
    <property type="match status" value="1"/>
</dbReference>
<dbReference type="PANTHER" id="PTHR12419">
    <property type="entry name" value="OTU DOMAIN CONTAINING PROTEIN"/>
    <property type="match status" value="1"/>
</dbReference>
<dbReference type="RefSeq" id="XP_009845190.1">
    <property type="nucleotide sequence ID" value="XM_009846888.1"/>
</dbReference>
<dbReference type="SUPFAM" id="SSF54001">
    <property type="entry name" value="Cysteine proteinases"/>
    <property type="match status" value="1"/>
</dbReference>
<dbReference type="GO" id="GO:0004843">
    <property type="term" value="F:cysteine-type deubiquitinase activity"/>
    <property type="evidence" value="ECO:0007669"/>
    <property type="project" value="TreeGrafter"/>
</dbReference>